<dbReference type="Gene3D" id="1.10.150.240">
    <property type="entry name" value="Putative phosphatase, domain 2"/>
    <property type="match status" value="1"/>
</dbReference>
<dbReference type="InterPro" id="IPR041492">
    <property type="entry name" value="HAD_2"/>
</dbReference>
<reference evidence="1 2" key="1">
    <citation type="submission" date="2014-11" db="EMBL/GenBank/DDBJ databases">
        <title>Draft Genome Sequence of Brevibacterium linens AE038-8.</title>
        <authorList>
            <person name="Maizel D."/>
            <person name="Utturkar S.M."/>
            <person name="Brown S.D."/>
            <person name="Ferrero M."/>
            <person name="Rosen B.P."/>
        </authorList>
    </citation>
    <scope>NUCLEOTIDE SEQUENCE [LARGE SCALE GENOMIC DNA]</scope>
    <source>
        <strain evidence="1 2">AE038-8</strain>
    </source>
</reference>
<keyword evidence="1" id="KW-0378">Hydrolase</keyword>
<proteinExistence type="predicted"/>
<dbReference type="PANTHER" id="PTHR43481:SF4">
    <property type="entry name" value="GLYCEROL-1-PHOSPHATE PHOSPHOHYDROLASE 1-RELATED"/>
    <property type="match status" value="1"/>
</dbReference>
<dbReference type="InterPro" id="IPR036412">
    <property type="entry name" value="HAD-like_sf"/>
</dbReference>
<dbReference type="InterPro" id="IPR023214">
    <property type="entry name" value="HAD_sf"/>
</dbReference>
<sequence>MSGSITGFSGAVFDCDGILVDSEAPWIELMGDYLELMAADDTAAEDLRGLTAAEAVARLQQVHKSLGSPSDVRPPTAEEVDRAYSAALEHVTAPMPGAPELVASLSGSIPIAVASNGRSGDVRGLLERAGMLDLFDAIITIDDVDQGKPAPDPYLLAAQRLGLAASAVVAFEDSPVGSQAAHTAGCTVIGVNSDPSIELAGEVRLRHFAQLRFDSRTRTLLLDSDN</sequence>
<accession>A0A0B9AV70</accession>
<comment type="caution">
    <text evidence="1">The sequence shown here is derived from an EMBL/GenBank/DDBJ whole genome shotgun (WGS) entry which is preliminary data.</text>
</comment>
<dbReference type="CDD" id="cd07505">
    <property type="entry name" value="HAD_BPGM-like"/>
    <property type="match status" value="1"/>
</dbReference>
<dbReference type="SFLD" id="SFLDS00003">
    <property type="entry name" value="Haloacid_Dehalogenase"/>
    <property type="match status" value="1"/>
</dbReference>
<dbReference type="Proteomes" id="UP000031488">
    <property type="component" value="Unassembled WGS sequence"/>
</dbReference>
<dbReference type="NCBIfam" id="TIGR01509">
    <property type="entry name" value="HAD-SF-IA-v3"/>
    <property type="match status" value="1"/>
</dbReference>
<dbReference type="InterPro" id="IPR051806">
    <property type="entry name" value="HAD-like_SPP"/>
</dbReference>
<protein>
    <submittedName>
        <fullName evidence="1">HAD-superfamily hydrolase, subfamily IA, variant 3</fullName>
    </submittedName>
</protein>
<dbReference type="InterPro" id="IPR006439">
    <property type="entry name" value="HAD-SF_hydro_IA"/>
</dbReference>
<name>A0A0B9AV70_BRELN</name>
<dbReference type="AlphaFoldDB" id="A0A0B9AV70"/>
<dbReference type="OrthoDB" id="9816160at2"/>
<dbReference type="SFLD" id="SFLDG01129">
    <property type="entry name" value="C1.5:_HAD__Beta-PGM__Phosphata"/>
    <property type="match status" value="1"/>
</dbReference>
<gene>
    <name evidence="1" type="ORF">AE0388_1173</name>
</gene>
<dbReference type="Pfam" id="PF13419">
    <property type="entry name" value="HAD_2"/>
    <property type="match status" value="1"/>
</dbReference>
<evidence type="ECO:0000313" key="2">
    <source>
        <dbReference type="Proteomes" id="UP000031488"/>
    </source>
</evidence>
<dbReference type="GO" id="GO:0050308">
    <property type="term" value="F:sugar-phosphatase activity"/>
    <property type="evidence" value="ECO:0007669"/>
    <property type="project" value="TreeGrafter"/>
</dbReference>
<dbReference type="SUPFAM" id="SSF56784">
    <property type="entry name" value="HAD-like"/>
    <property type="match status" value="1"/>
</dbReference>
<dbReference type="PRINTS" id="PR00413">
    <property type="entry name" value="HADHALOGNASE"/>
</dbReference>
<dbReference type="PATRIC" id="fig|1703.6.peg.1062"/>
<evidence type="ECO:0000313" key="1">
    <source>
        <dbReference type="EMBL" id="KHS53230.1"/>
    </source>
</evidence>
<dbReference type="RefSeq" id="WP_052239830.1">
    <property type="nucleotide sequence ID" value="NZ_CP186330.1"/>
</dbReference>
<dbReference type="PANTHER" id="PTHR43481">
    <property type="entry name" value="FRUCTOSE-1-PHOSPHATE PHOSPHATASE"/>
    <property type="match status" value="1"/>
</dbReference>
<organism evidence="1 2">
    <name type="scientific">Brevibacterium linens</name>
    <dbReference type="NCBI Taxonomy" id="1703"/>
    <lineage>
        <taxon>Bacteria</taxon>
        <taxon>Bacillati</taxon>
        <taxon>Actinomycetota</taxon>
        <taxon>Actinomycetes</taxon>
        <taxon>Micrococcales</taxon>
        <taxon>Brevibacteriaceae</taxon>
        <taxon>Brevibacterium</taxon>
    </lineage>
</organism>
<dbReference type="InterPro" id="IPR023198">
    <property type="entry name" value="PGP-like_dom2"/>
</dbReference>
<dbReference type="EMBL" id="JTJZ01000016">
    <property type="protein sequence ID" value="KHS53230.1"/>
    <property type="molecule type" value="Genomic_DNA"/>
</dbReference>
<dbReference type="Gene3D" id="3.40.50.1000">
    <property type="entry name" value="HAD superfamily/HAD-like"/>
    <property type="match status" value="1"/>
</dbReference>
<keyword evidence="2" id="KW-1185">Reference proteome</keyword>